<dbReference type="AlphaFoldDB" id="A0A383VX04"/>
<keyword evidence="1" id="KW-0175">Coiled coil</keyword>
<dbReference type="EMBL" id="FNXT01000921">
    <property type="protein sequence ID" value="SZX69352.1"/>
    <property type="molecule type" value="Genomic_DNA"/>
</dbReference>
<protein>
    <submittedName>
        <fullName evidence="2">Uncharacterized protein</fullName>
    </submittedName>
</protein>
<dbReference type="STRING" id="3088.A0A383VX04"/>
<feature type="coiled-coil region" evidence="1">
    <location>
        <begin position="51"/>
        <end position="132"/>
    </location>
</feature>
<organism evidence="2 3">
    <name type="scientific">Tetradesmus obliquus</name>
    <name type="common">Green alga</name>
    <name type="synonym">Acutodesmus obliquus</name>
    <dbReference type="NCBI Taxonomy" id="3088"/>
    <lineage>
        <taxon>Eukaryota</taxon>
        <taxon>Viridiplantae</taxon>
        <taxon>Chlorophyta</taxon>
        <taxon>core chlorophytes</taxon>
        <taxon>Chlorophyceae</taxon>
        <taxon>CS clade</taxon>
        <taxon>Sphaeropleales</taxon>
        <taxon>Scenedesmaceae</taxon>
        <taxon>Tetradesmus</taxon>
    </lineage>
</organism>
<evidence type="ECO:0000313" key="3">
    <source>
        <dbReference type="Proteomes" id="UP000256970"/>
    </source>
</evidence>
<feature type="coiled-coil region" evidence="1">
    <location>
        <begin position="193"/>
        <end position="262"/>
    </location>
</feature>
<evidence type="ECO:0000256" key="1">
    <source>
        <dbReference type="SAM" id="Coils"/>
    </source>
</evidence>
<name>A0A383VX04_TETOB</name>
<proteinExistence type="predicted"/>
<sequence length="411" mass="44181">MAAKSVLQELDQLRSMLRDPLGLPATAAVLTSPSSAAYSIPARPYTGEKSVDRLGRAIEAAEEEMEAALHRTTEVHKSQLRQKTLEVGELQRSLAAKEREADGLRGSLAAAKRSYEQRLQQLEGQLAARDAELSGLHAQLLALRSEREELASRCQRGLSDISRVEHELGDRTTELSSALRARTEEAAQAQAAAARERKDKELLSLEVGELRRELEALEGEAAAAQQDAAHASNRAQEEFDARRDLEVALERERAAAAMLKETKDIEIGELRRRLKAEHGVRKACERWLKSELKSREEMEGLLLAVRDVALGKGLAAASASAAAAASADEEVGQVQALLASLGAAPGSSAAAAGSPSKAAAAAGGQLLSEREANQSRKEFSKMKALLGEESRRLKSELASAKALLQAKVHSQ</sequence>
<evidence type="ECO:0000313" key="2">
    <source>
        <dbReference type="EMBL" id="SZX69352.1"/>
    </source>
</evidence>
<reference evidence="2 3" key="1">
    <citation type="submission" date="2016-10" db="EMBL/GenBank/DDBJ databases">
        <authorList>
            <person name="Cai Z."/>
        </authorList>
    </citation>
    <scope>NUCLEOTIDE SEQUENCE [LARGE SCALE GENOMIC DNA]</scope>
</reference>
<accession>A0A383VX04</accession>
<dbReference type="Proteomes" id="UP000256970">
    <property type="component" value="Unassembled WGS sequence"/>
</dbReference>
<gene>
    <name evidence="2" type="ORF">BQ4739_LOCUS9637</name>
</gene>
<keyword evidence="3" id="KW-1185">Reference proteome</keyword>